<dbReference type="InterPro" id="IPR011029">
    <property type="entry name" value="DEATH-like_dom_sf"/>
</dbReference>
<dbReference type="InterPro" id="IPR001315">
    <property type="entry name" value="CARD"/>
</dbReference>
<dbReference type="Gene3D" id="1.10.533.10">
    <property type="entry name" value="Death Domain, Fas"/>
    <property type="match status" value="1"/>
</dbReference>
<name>B3SCE3_TRIAD</name>
<evidence type="ECO:0000259" key="1">
    <source>
        <dbReference type="PROSITE" id="PS50209"/>
    </source>
</evidence>
<dbReference type="InParanoid" id="B3SCE3"/>
<dbReference type="RefSeq" id="XP_002117909.1">
    <property type="nucleotide sequence ID" value="XM_002117873.1"/>
</dbReference>
<dbReference type="GeneID" id="6759122"/>
<dbReference type="CTD" id="6759122"/>
<organism evidence="2 3">
    <name type="scientific">Trichoplax adhaerens</name>
    <name type="common">Trichoplax reptans</name>
    <dbReference type="NCBI Taxonomy" id="10228"/>
    <lineage>
        <taxon>Eukaryota</taxon>
        <taxon>Metazoa</taxon>
        <taxon>Placozoa</taxon>
        <taxon>Uniplacotomia</taxon>
        <taxon>Trichoplacea</taxon>
        <taxon>Trichoplacidae</taxon>
        <taxon>Trichoplax</taxon>
    </lineage>
</organism>
<dbReference type="CDD" id="cd01671">
    <property type="entry name" value="CARD"/>
    <property type="match status" value="1"/>
</dbReference>
<dbReference type="HOGENOM" id="CLU_2029657_0_0_1"/>
<dbReference type="SUPFAM" id="SSF47986">
    <property type="entry name" value="DEATH domain"/>
    <property type="match status" value="1"/>
</dbReference>
<dbReference type="EMBL" id="DS985270">
    <property type="protein sequence ID" value="EDV19576.1"/>
    <property type="molecule type" value="Genomic_DNA"/>
</dbReference>
<dbReference type="AlphaFoldDB" id="B3SCE3"/>
<dbReference type="GO" id="GO:0042981">
    <property type="term" value="P:regulation of apoptotic process"/>
    <property type="evidence" value="ECO:0007669"/>
    <property type="project" value="InterPro"/>
</dbReference>
<proteinExistence type="predicted"/>
<evidence type="ECO:0000313" key="2">
    <source>
        <dbReference type="EMBL" id="EDV19576.1"/>
    </source>
</evidence>
<dbReference type="PANTHER" id="PTHR22845:SF5">
    <property type="entry name" value="APOPTOTIC PROTEASE-ACTIVATING FACTOR 1"/>
    <property type="match status" value="1"/>
</dbReference>
<dbReference type="PANTHER" id="PTHR22845">
    <property type="entry name" value="APOPTOTIC PROTEASE-ACTIVATING FACTOR 1"/>
    <property type="match status" value="1"/>
</dbReference>
<dbReference type="OrthoDB" id="1357022at2759"/>
<dbReference type="Proteomes" id="UP000009022">
    <property type="component" value="Unassembled WGS sequence"/>
</dbReference>
<reference evidence="2 3" key="1">
    <citation type="journal article" date="2008" name="Nature">
        <title>The Trichoplax genome and the nature of placozoans.</title>
        <authorList>
            <person name="Srivastava M."/>
            <person name="Begovic E."/>
            <person name="Chapman J."/>
            <person name="Putnam N.H."/>
            <person name="Hellsten U."/>
            <person name="Kawashima T."/>
            <person name="Kuo A."/>
            <person name="Mitros T."/>
            <person name="Salamov A."/>
            <person name="Carpenter M.L."/>
            <person name="Signorovitch A.Y."/>
            <person name="Moreno M.A."/>
            <person name="Kamm K."/>
            <person name="Grimwood J."/>
            <person name="Schmutz J."/>
            <person name="Shapiro H."/>
            <person name="Grigoriev I.V."/>
            <person name="Buss L.W."/>
            <person name="Schierwater B."/>
            <person name="Dellaporta S.L."/>
            <person name="Rokhsar D.S."/>
        </authorList>
    </citation>
    <scope>NUCLEOTIDE SEQUENCE [LARGE SCALE GENOMIC DNA]</scope>
    <source>
        <strain evidence="2 3">Grell-BS-1999</strain>
    </source>
</reference>
<gene>
    <name evidence="2" type="ORF">TRIADDRAFT_61942</name>
</gene>
<dbReference type="KEGG" id="tad:TRIADDRAFT_61942"/>
<dbReference type="PROSITE" id="PS50209">
    <property type="entry name" value="CARD"/>
    <property type="match status" value="1"/>
</dbReference>
<sequence>MVLSKHIIDVIEQEYPIIIGDIPLLDILYNLRSKGIISDEEVDILKVRDLNNKARIYEFLKILKTRRDDDFYEFCSLLKESPVRHISEIGQKLEIQVKNSKKNGFLGTTQLVLNEETIGNSI</sequence>
<evidence type="ECO:0000313" key="3">
    <source>
        <dbReference type="Proteomes" id="UP000009022"/>
    </source>
</evidence>
<feature type="domain" description="CARD" evidence="1">
    <location>
        <begin position="3"/>
        <end position="93"/>
    </location>
</feature>
<protein>
    <recommendedName>
        <fullName evidence="1">CARD domain-containing protein</fullName>
    </recommendedName>
</protein>
<accession>B3SCE3</accession>
<dbReference type="PhylomeDB" id="B3SCE3"/>
<keyword evidence="3" id="KW-1185">Reference proteome</keyword>